<dbReference type="Proteomes" id="UP001153678">
    <property type="component" value="Unassembled WGS sequence"/>
</dbReference>
<evidence type="ECO:0000313" key="4">
    <source>
        <dbReference type="EMBL" id="CAI2169003.1"/>
    </source>
</evidence>
<dbReference type="GO" id="GO:0005634">
    <property type="term" value="C:nucleus"/>
    <property type="evidence" value="ECO:0007669"/>
    <property type="project" value="UniProtKB-SubCell"/>
</dbReference>
<dbReference type="Gene3D" id="2.40.50.40">
    <property type="match status" value="2"/>
</dbReference>
<dbReference type="InterPro" id="IPR016197">
    <property type="entry name" value="Chromo-like_dom_sf"/>
</dbReference>
<dbReference type="SMART" id="SM00298">
    <property type="entry name" value="CHROMO"/>
    <property type="match status" value="1"/>
</dbReference>
<reference evidence="4" key="1">
    <citation type="submission" date="2022-08" db="EMBL/GenBank/DDBJ databases">
        <authorList>
            <person name="Kallberg Y."/>
            <person name="Tangrot J."/>
            <person name="Rosling A."/>
        </authorList>
    </citation>
    <scope>NUCLEOTIDE SEQUENCE</scope>
    <source>
        <strain evidence="4">Wild A</strain>
    </source>
</reference>
<feature type="domain" description="Chromo" evidence="3">
    <location>
        <begin position="34"/>
        <end position="99"/>
    </location>
</feature>
<dbReference type="EMBL" id="CAMKVN010000542">
    <property type="protein sequence ID" value="CAI2169003.1"/>
    <property type="molecule type" value="Genomic_DNA"/>
</dbReference>
<dbReference type="PANTHER" id="PTHR22812">
    <property type="entry name" value="CHROMOBOX PROTEIN"/>
    <property type="match status" value="1"/>
</dbReference>
<evidence type="ECO:0000256" key="2">
    <source>
        <dbReference type="ARBA" id="ARBA00023242"/>
    </source>
</evidence>
<dbReference type="SMART" id="SM00300">
    <property type="entry name" value="ChSh"/>
    <property type="match status" value="1"/>
</dbReference>
<comment type="caution">
    <text evidence="4">The sequence shown here is derived from an EMBL/GenBank/DDBJ whole genome shotgun (WGS) entry which is preliminary data.</text>
</comment>
<dbReference type="InterPro" id="IPR023779">
    <property type="entry name" value="Chromodomain_CS"/>
</dbReference>
<gene>
    <name evidence="4" type="ORF">FWILDA_LOCUS3863</name>
</gene>
<dbReference type="CDD" id="cd00024">
    <property type="entry name" value="CD_CSD"/>
    <property type="match status" value="1"/>
</dbReference>
<dbReference type="InterPro" id="IPR000953">
    <property type="entry name" value="Chromo/chromo_shadow_dom"/>
</dbReference>
<name>A0A9W4SGS5_9GLOM</name>
<organism evidence="4 5">
    <name type="scientific">Funneliformis geosporum</name>
    <dbReference type="NCBI Taxonomy" id="1117311"/>
    <lineage>
        <taxon>Eukaryota</taxon>
        <taxon>Fungi</taxon>
        <taxon>Fungi incertae sedis</taxon>
        <taxon>Mucoromycota</taxon>
        <taxon>Glomeromycotina</taxon>
        <taxon>Glomeromycetes</taxon>
        <taxon>Glomerales</taxon>
        <taxon>Glomeraceae</taxon>
        <taxon>Funneliformis</taxon>
    </lineage>
</organism>
<sequence>MIVTRNYVREDDDYAPSDNDEILVSEEEDSGDEYVVEKILEHRMKKVGLHKICGITQFYLKWKGFPEEDNTWENESDIFAKELIEEYWERKNEESKSKKEENFDKISKKLNMITNHQDKLRKRKLSESFIEEPDFSLLEDYPPPSLTNWEEAVDDVETVERDSEDNDAILVYLNWKNGHRTRHPASIANLMCPQKIIRFYEKNLKFKNLED</sequence>
<dbReference type="OrthoDB" id="433924at2759"/>
<evidence type="ECO:0000256" key="1">
    <source>
        <dbReference type="ARBA" id="ARBA00004123"/>
    </source>
</evidence>
<dbReference type="InterPro" id="IPR008251">
    <property type="entry name" value="Chromo_shadow_dom"/>
</dbReference>
<keyword evidence="2" id="KW-0539">Nucleus</keyword>
<dbReference type="Pfam" id="PF00385">
    <property type="entry name" value="Chromo"/>
    <property type="match status" value="1"/>
</dbReference>
<comment type="subcellular location">
    <subcellularLocation>
        <location evidence="1">Nucleus</location>
    </subcellularLocation>
</comment>
<proteinExistence type="predicted"/>
<dbReference type="InterPro" id="IPR051219">
    <property type="entry name" value="Heterochromatin_chromo-domain"/>
</dbReference>
<dbReference type="PROSITE" id="PS00598">
    <property type="entry name" value="CHROMO_1"/>
    <property type="match status" value="1"/>
</dbReference>
<dbReference type="PROSITE" id="PS50013">
    <property type="entry name" value="CHROMO_2"/>
    <property type="match status" value="1"/>
</dbReference>
<evidence type="ECO:0000313" key="5">
    <source>
        <dbReference type="Proteomes" id="UP001153678"/>
    </source>
</evidence>
<dbReference type="SUPFAM" id="SSF54160">
    <property type="entry name" value="Chromo domain-like"/>
    <property type="match status" value="2"/>
</dbReference>
<dbReference type="InterPro" id="IPR023780">
    <property type="entry name" value="Chromo_domain"/>
</dbReference>
<dbReference type="Pfam" id="PF01393">
    <property type="entry name" value="Chromo_shadow"/>
    <property type="match status" value="1"/>
</dbReference>
<accession>A0A9W4SGS5</accession>
<dbReference type="AlphaFoldDB" id="A0A9W4SGS5"/>
<evidence type="ECO:0000259" key="3">
    <source>
        <dbReference type="PROSITE" id="PS50013"/>
    </source>
</evidence>
<protein>
    <submittedName>
        <fullName evidence="4">16673_t:CDS:1</fullName>
    </submittedName>
</protein>
<dbReference type="GO" id="GO:0000792">
    <property type="term" value="C:heterochromatin"/>
    <property type="evidence" value="ECO:0007669"/>
    <property type="project" value="UniProtKB-ARBA"/>
</dbReference>
<keyword evidence="5" id="KW-1185">Reference proteome</keyword>